<dbReference type="EMBL" id="GBXM01085799">
    <property type="protein sequence ID" value="JAH22778.1"/>
    <property type="molecule type" value="Transcribed_RNA"/>
</dbReference>
<dbReference type="EMBL" id="GBXM01086936">
    <property type="protein sequence ID" value="JAH21641.1"/>
    <property type="molecule type" value="Transcribed_RNA"/>
</dbReference>
<organism evidence="1">
    <name type="scientific">Anguilla anguilla</name>
    <name type="common">European freshwater eel</name>
    <name type="synonym">Muraena anguilla</name>
    <dbReference type="NCBI Taxonomy" id="7936"/>
    <lineage>
        <taxon>Eukaryota</taxon>
        <taxon>Metazoa</taxon>
        <taxon>Chordata</taxon>
        <taxon>Craniata</taxon>
        <taxon>Vertebrata</taxon>
        <taxon>Euteleostomi</taxon>
        <taxon>Actinopterygii</taxon>
        <taxon>Neopterygii</taxon>
        <taxon>Teleostei</taxon>
        <taxon>Anguilliformes</taxon>
        <taxon>Anguillidae</taxon>
        <taxon>Anguilla</taxon>
    </lineage>
</organism>
<evidence type="ECO:0000313" key="1">
    <source>
        <dbReference type="EMBL" id="JAH22778.1"/>
    </source>
</evidence>
<protein>
    <submittedName>
        <fullName evidence="1">Uncharacterized protein</fullName>
    </submittedName>
</protein>
<dbReference type="AlphaFoldDB" id="A0A0E9R385"/>
<proteinExistence type="predicted"/>
<name>A0A0E9R385_ANGAN</name>
<accession>A0A0E9R385</accession>
<reference evidence="1" key="2">
    <citation type="journal article" date="2015" name="Fish Shellfish Immunol.">
        <title>Early steps in the European eel (Anguilla anguilla)-Vibrio vulnificus interaction in the gills: Role of the RtxA13 toxin.</title>
        <authorList>
            <person name="Callol A."/>
            <person name="Pajuelo D."/>
            <person name="Ebbesson L."/>
            <person name="Teles M."/>
            <person name="MacKenzie S."/>
            <person name="Amaro C."/>
        </authorList>
    </citation>
    <scope>NUCLEOTIDE SEQUENCE</scope>
</reference>
<sequence>MFNQLELLPRDLITYVSRVPLNVFIVRQS</sequence>
<reference evidence="1" key="1">
    <citation type="submission" date="2014-11" db="EMBL/GenBank/DDBJ databases">
        <authorList>
            <person name="Amaro Gonzalez C."/>
        </authorList>
    </citation>
    <scope>NUCLEOTIDE SEQUENCE</scope>
</reference>